<protein>
    <submittedName>
        <fullName evidence="3">Unannotated protein</fullName>
    </submittedName>
</protein>
<dbReference type="InterPro" id="IPR036116">
    <property type="entry name" value="FN3_sf"/>
</dbReference>
<evidence type="ECO:0000256" key="1">
    <source>
        <dbReference type="SAM" id="Coils"/>
    </source>
</evidence>
<dbReference type="Gene3D" id="2.40.10.500">
    <property type="match status" value="2"/>
</dbReference>
<dbReference type="PROSITE" id="PS50853">
    <property type="entry name" value="FN3"/>
    <property type="match status" value="1"/>
</dbReference>
<dbReference type="SUPFAM" id="SSF49265">
    <property type="entry name" value="Fibronectin type III"/>
    <property type="match status" value="1"/>
</dbReference>
<accession>A0A6J7JNZ3</accession>
<dbReference type="CDD" id="cd00063">
    <property type="entry name" value="FN3"/>
    <property type="match status" value="1"/>
</dbReference>
<organism evidence="3">
    <name type="scientific">freshwater metagenome</name>
    <dbReference type="NCBI Taxonomy" id="449393"/>
    <lineage>
        <taxon>unclassified sequences</taxon>
        <taxon>metagenomes</taxon>
        <taxon>ecological metagenomes</taxon>
    </lineage>
</organism>
<dbReference type="InterPro" id="IPR013783">
    <property type="entry name" value="Ig-like_fold"/>
</dbReference>
<gene>
    <name evidence="3" type="ORF">UFOPK3786_00252</name>
</gene>
<name>A0A6J7JNZ3_9ZZZZ</name>
<proteinExistence type="predicted"/>
<keyword evidence="1" id="KW-0175">Coiled coil</keyword>
<dbReference type="Gene3D" id="2.60.40.10">
    <property type="entry name" value="Immunoglobulins"/>
    <property type="match status" value="1"/>
</dbReference>
<evidence type="ECO:0000259" key="2">
    <source>
        <dbReference type="PROSITE" id="PS50853"/>
    </source>
</evidence>
<evidence type="ECO:0000313" key="3">
    <source>
        <dbReference type="EMBL" id="CAB4944451.1"/>
    </source>
</evidence>
<feature type="domain" description="Fibronectin type-III" evidence="2">
    <location>
        <begin position="337"/>
        <end position="428"/>
    </location>
</feature>
<dbReference type="AlphaFoldDB" id="A0A6J7JNZ3"/>
<reference evidence="3" key="1">
    <citation type="submission" date="2020-05" db="EMBL/GenBank/DDBJ databases">
        <authorList>
            <person name="Chiriac C."/>
            <person name="Salcher M."/>
            <person name="Ghai R."/>
            <person name="Kavagutti S V."/>
        </authorList>
    </citation>
    <scope>NUCLEOTIDE SEQUENCE</scope>
</reference>
<dbReference type="Pfam" id="PF00041">
    <property type="entry name" value="fn3"/>
    <property type="match status" value="1"/>
</dbReference>
<feature type="coiled-coil region" evidence="1">
    <location>
        <begin position="432"/>
        <end position="459"/>
    </location>
</feature>
<dbReference type="EMBL" id="CAFBNK010000027">
    <property type="protein sequence ID" value="CAB4944451.1"/>
    <property type="molecule type" value="Genomic_DNA"/>
</dbReference>
<dbReference type="SUPFAM" id="SSF101898">
    <property type="entry name" value="NHL repeat"/>
    <property type="match status" value="1"/>
</dbReference>
<dbReference type="SMART" id="SM00060">
    <property type="entry name" value="FN3"/>
    <property type="match status" value="1"/>
</dbReference>
<sequence>MRRILIQFLCSLLLISAFSAGPAQAAVTATTISTIEYPTAIAEDAAGNIYIVDDHNTDAAKIGIVVIPATTGTLYGQSVTAGVAHTLVLVATPTGVAVSPTGTLMWSLQNGDIYALASTSRTVFGISVAANTATRIATGTDLSAGIDFDSAGNLFGIGQTPGSISVIPLASGVLYGHSVTANIVQTLFSPDGLHWFWDLAIDSNGNIFVADGWGDDVVGQGVFIFPVDTGTVYGQSVSGNTLSRMTTFGSARYAGIDIDESNVIFANPYTSATRVLSPTTTSIFGTSVTSNVAVSIGATSGYAWSGLLTTHSGALVLGGFSATYKLTSAPDLYVPGIPGIGTATALSPTSASISYTAPTSDGGATIETYTATSTPGSLTGTVLRSGSGSITVTGLTPSAAYTFTVTASNSVGTSSASSASVSITMPASQAEIDAAALAAQKAAEAKREAEKQAARVEIVNSISESKLPTLIQFETAEIYGVTRNNLNNIIQDINLFVRDESATALTQNKFVNTFLPVQSPTISIVQNVVKKYVILDSMCLGGNFSQFYASDLVEVGLIPNKYKHVITYNLRRLPTLQKDEYGKIKLAIAQELQTIEIRQKRLAKVLSWKWINSNQVG</sequence>
<dbReference type="InterPro" id="IPR003961">
    <property type="entry name" value="FN3_dom"/>
</dbReference>